<protein>
    <submittedName>
        <fullName evidence="2">Uncharacterized protein</fullName>
    </submittedName>
</protein>
<evidence type="ECO:0000313" key="3">
    <source>
        <dbReference type="Proteomes" id="UP000240883"/>
    </source>
</evidence>
<dbReference type="Proteomes" id="UP000240883">
    <property type="component" value="Unassembled WGS sequence"/>
</dbReference>
<name>A0A2T2N2A3_CORCC</name>
<evidence type="ECO:0000256" key="1">
    <source>
        <dbReference type="SAM" id="MobiDB-lite"/>
    </source>
</evidence>
<sequence length="224" mass="23964">MCYYRHYIFVGCGHCIPSSDPICICPLAAAALVSRSNKTPSNDSAVSERAAVGEHREMVPEGGHGDGHVECETMSVSSTLCARPEEGCMPQHDGTMARVNGEDSSGGEALGGGSDDGEWKTSDAVSGCGERLGHPVHSFKIHKSCPACTRKRDSELHALDGTLQDVCWDGRARPSRTFVTERLVGWGGAGSMGGMGDAKRSRAKRLECREDIPSKSFLNHLKMV</sequence>
<proteinExistence type="predicted"/>
<organism evidence="2 3">
    <name type="scientific">Corynespora cassiicola Philippines</name>
    <dbReference type="NCBI Taxonomy" id="1448308"/>
    <lineage>
        <taxon>Eukaryota</taxon>
        <taxon>Fungi</taxon>
        <taxon>Dikarya</taxon>
        <taxon>Ascomycota</taxon>
        <taxon>Pezizomycotina</taxon>
        <taxon>Dothideomycetes</taxon>
        <taxon>Pleosporomycetidae</taxon>
        <taxon>Pleosporales</taxon>
        <taxon>Corynesporascaceae</taxon>
        <taxon>Corynespora</taxon>
    </lineage>
</organism>
<keyword evidence="3" id="KW-1185">Reference proteome</keyword>
<dbReference type="AlphaFoldDB" id="A0A2T2N2A3"/>
<dbReference type="OrthoDB" id="3927958at2759"/>
<gene>
    <name evidence="2" type="ORF">BS50DRAFT_230154</name>
</gene>
<evidence type="ECO:0000313" key="2">
    <source>
        <dbReference type="EMBL" id="PSN59562.1"/>
    </source>
</evidence>
<accession>A0A2T2N2A3</accession>
<dbReference type="EMBL" id="KZ678155">
    <property type="protein sequence ID" value="PSN59562.1"/>
    <property type="molecule type" value="Genomic_DNA"/>
</dbReference>
<feature type="region of interest" description="Disordered" evidence="1">
    <location>
        <begin position="100"/>
        <end position="122"/>
    </location>
</feature>
<reference evidence="2 3" key="1">
    <citation type="journal article" date="2018" name="Front. Microbiol.">
        <title>Genome-Wide Analysis of Corynespora cassiicola Leaf Fall Disease Putative Effectors.</title>
        <authorList>
            <person name="Lopez D."/>
            <person name="Ribeiro S."/>
            <person name="Label P."/>
            <person name="Fumanal B."/>
            <person name="Venisse J.S."/>
            <person name="Kohler A."/>
            <person name="de Oliveira R.R."/>
            <person name="Labutti K."/>
            <person name="Lipzen A."/>
            <person name="Lail K."/>
            <person name="Bauer D."/>
            <person name="Ohm R.A."/>
            <person name="Barry K.W."/>
            <person name="Spatafora J."/>
            <person name="Grigoriev I.V."/>
            <person name="Martin F.M."/>
            <person name="Pujade-Renaud V."/>
        </authorList>
    </citation>
    <scope>NUCLEOTIDE SEQUENCE [LARGE SCALE GENOMIC DNA]</scope>
    <source>
        <strain evidence="2 3">Philippines</strain>
    </source>
</reference>